<name>B0DBU3_LACBS</name>
<protein>
    <submittedName>
        <fullName evidence="10">Predicted protein</fullName>
    </submittedName>
</protein>
<keyword evidence="8" id="KW-0175">Coiled coil</keyword>
<feature type="domain" description="Nuclear condensin complex subunit 3 C-terminal" evidence="9">
    <location>
        <begin position="568"/>
        <end position="801"/>
    </location>
</feature>
<dbReference type="InterPro" id="IPR025977">
    <property type="entry name" value="Cnd3_C"/>
</dbReference>
<evidence type="ECO:0000313" key="10">
    <source>
        <dbReference type="EMBL" id="EDR08243.1"/>
    </source>
</evidence>
<evidence type="ECO:0000313" key="11">
    <source>
        <dbReference type="Proteomes" id="UP000001194"/>
    </source>
</evidence>
<dbReference type="InterPro" id="IPR027165">
    <property type="entry name" value="CND3"/>
</dbReference>
<dbReference type="KEGG" id="lbc:LACBIDRAFT_235360"/>
<dbReference type="AlphaFoldDB" id="B0DBU3"/>
<comment type="similarity">
    <text evidence="2">Belongs to the CND3 (condensin subunit 3) family.</text>
</comment>
<gene>
    <name evidence="10" type="ORF">LACBIDRAFT_235360</name>
</gene>
<evidence type="ECO:0000256" key="8">
    <source>
        <dbReference type="SAM" id="Coils"/>
    </source>
</evidence>
<dbReference type="Gene3D" id="1.25.10.10">
    <property type="entry name" value="Leucine-rich Repeat Variant"/>
    <property type="match status" value="1"/>
</dbReference>
<evidence type="ECO:0000256" key="2">
    <source>
        <dbReference type="ARBA" id="ARBA00006533"/>
    </source>
</evidence>
<evidence type="ECO:0000256" key="4">
    <source>
        <dbReference type="ARBA" id="ARBA00022618"/>
    </source>
</evidence>
<evidence type="ECO:0000256" key="3">
    <source>
        <dbReference type="ARBA" id="ARBA00022454"/>
    </source>
</evidence>
<comment type="subcellular location">
    <subcellularLocation>
        <location evidence="1">Chromosome</location>
    </subcellularLocation>
</comment>
<organism evidence="11">
    <name type="scientific">Laccaria bicolor (strain S238N-H82 / ATCC MYA-4686)</name>
    <name type="common">Bicoloured deceiver</name>
    <name type="synonym">Laccaria laccata var. bicolor</name>
    <dbReference type="NCBI Taxonomy" id="486041"/>
    <lineage>
        <taxon>Eukaryota</taxon>
        <taxon>Fungi</taxon>
        <taxon>Dikarya</taxon>
        <taxon>Basidiomycota</taxon>
        <taxon>Agaricomycotina</taxon>
        <taxon>Agaricomycetes</taxon>
        <taxon>Agaricomycetidae</taxon>
        <taxon>Agaricales</taxon>
        <taxon>Agaricineae</taxon>
        <taxon>Hydnangiaceae</taxon>
        <taxon>Laccaria</taxon>
    </lineage>
</organism>
<accession>B0DBU3</accession>
<dbReference type="RefSeq" id="XP_001881313.1">
    <property type="nucleotide sequence ID" value="XM_001881278.1"/>
</dbReference>
<keyword evidence="7" id="KW-0131">Cell cycle</keyword>
<evidence type="ECO:0000256" key="1">
    <source>
        <dbReference type="ARBA" id="ARBA00004286"/>
    </source>
</evidence>
<dbReference type="GO" id="GO:0007076">
    <property type="term" value="P:mitotic chromosome condensation"/>
    <property type="evidence" value="ECO:0007669"/>
    <property type="project" value="InterPro"/>
</dbReference>
<dbReference type="PANTHER" id="PTHR14418:SF5">
    <property type="entry name" value="CONDENSIN COMPLEX SUBUNIT 3"/>
    <property type="match status" value="1"/>
</dbReference>
<dbReference type="HOGENOM" id="CLU_004446_0_1_1"/>
<dbReference type="Proteomes" id="UP000001194">
    <property type="component" value="Unassembled WGS sequence"/>
</dbReference>
<keyword evidence="3" id="KW-0158">Chromosome</keyword>
<dbReference type="InterPro" id="IPR016024">
    <property type="entry name" value="ARM-type_fold"/>
</dbReference>
<dbReference type="STRING" id="486041.B0DBU3"/>
<keyword evidence="5" id="KW-0498">Mitosis</keyword>
<dbReference type="PANTHER" id="PTHR14418">
    <property type="entry name" value="CONDENSIN COMPLEX SUBUNIT 3-RELATED"/>
    <property type="match status" value="1"/>
</dbReference>
<dbReference type="FunCoup" id="B0DBU3">
    <property type="interactions" value="263"/>
</dbReference>
<dbReference type="InterPro" id="IPR011989">
    <property type="entry name" value="ARM-like"/>
</dbReference>
<keyword evidence="11" id="KW-1185">Reference proteome</keyword>
<dbReference type="GO" id="GO:0051301">
    <property type="term" value="P:cell division"/>
    <property type="evidence" value="ECO:0007669"/>
    <property type="project" value="UniProtKB-KW"/>
</dbReference>
<evidence type="ECO:0000256" key="5">
    <source>
        <dbReference type="ARBA" id="ARBA00022776"/>
    </source>
</evidence>
<dbReference type="EMBL" id="DS547102">
    <property type="protein sequence ID" value="EDR08243.1"/>
    <property type="molecule type" value="Genomic_DNA"/>
</dbReference>
<dbReference type="SUPFAM" id="SSF48371">
    <property type="entry name" value="ARM repeat"/>
    <property type="match status" value="1"/>
</dbReference>
<dbReference type="GO" id="GO:0000796">
    <property type="term" value="C:condensin complex"/>
    <property type="evidence" value="ECO:0007669"/>
    <property type="project" value="InterPro"/>
</dbReference>
<feature type="coiled-coil region" evidence="8">
    <location>
        <begin position="413"/>
        <end position="440"/>
    </location>
</feature>
<evidence type="ECO:0000256" key="7">
    <source>
        <dbReference type="ARBA" id="ARBA00023306"/>
    </source>
</evidence>
<dbReference type="Pfam" id="PF12719">
    <property type="entry name" value="Cnd3"/>
    <property type="match status" value="1"/>
</dbReference>
<evidence type="ECO:0000259" key="9">
    <source>
        <dbReference type="Pfam" id="PF12719"/>
    </source>
</evidence>
<sequence length="815" mass="91402">MVKSTRVLDDLQETIAALFDQAQSSIANHKKNCVTLYKLHVKAAAITKPSKAGGTGVKPIGERAFGDVFIDMISRILPVKKGSATADRIVKYVGAYVQFINEKGAFLFFWAEDNFTTRFVARLLQWLIQGFVAKNKNIRYRCIHFVAEMILHIGEVDEDMYSMLRDNLMDRLSDKEPLIRSHAVAALSKLVGTEDPDEVEEGEKSILEILLDVVSSDSAAEVRRTALLNIPLSSATLDAILSRTRDVDPLTRKIVYAGVLQTRLSHPRQLTIAQREQVVKDGLGDREPGVRVAAGKLVASWFDIVLAETDKAEEATWEGDDGGVMKGLIRFLALFDVVGPGETIAVDAMTSIFVTRPDLPTVFTFPDAYWKNLTPESIVLARVFVEHCISVKNETLLEAAALPVVTAFAFHMQESYNLLLEALEDLNEADEDEVLEEELAKREAILGELLRVTLKLDYGDEIGRRKVFTVVKDMLGHPKLPPGLIQNCFDVLKEIMPSERDLIRIVVEIIVDLREGDDDGEDDDNQVDHDDPDTTLSTIRKERSLRRTKGREEMSAEERIDADAKDIRCLLLCIAMLERVDGSFEDNSTLEGILADLIIPSVKRKELAMREKALISLGLCCLIAKNMALSSFQLFVSQAQNASTELKLQVIRVIFDLLFMYDQDFFGHSEDIVRAKRIIDFLLQTLEAEESPAVQVILCTGFCKLLLAGIITDPNVLTCLALMYVSPTTVDNQELRQCLSYFFPVYAYASSANQSYIQSIFIPAFDFVSRTYDEIEEGQEMISPYQFGLLLIDWTNPQRTAEMYDIPSFFSIKLG</sequence>
<dbReference type="GO" id="GO:0000793">
    <property type="term" value="C:condensed chromosome"/>
    <property type="evidence" value="ECO:0007669"/>
    <property type="project" value="TreeGrafter"/>
</dbReference>
<dbReference type="GeneID" id="6076666"/>
<reference evidence="10 11" key="1">
    <citation type="journal article" date="2008" name="Nature">
        <title>The genome of Laccaria bicolor provides insights into mycorrhizal symbiosis.</title>
        <authorList>
            <person name="Martin F."/>
            <person name="Aerts A."/>
            <person name="Ahren D."/>
            <person name="Brun A."/>
            <person name="Danchin E.G.J."/>
            <person name="Duchaussoy F."/>
            <person name="Gibon J."/>
            <person name="Kohler A."/>
            <person name="Lindquist E."/>
            <person name="Pereda V."/>
            <person name="Salamov A."/>
            <person name="Shapiro H.J."/>
            <person name="Wuyts J."/>
            <person name="Blaudez D."/>
            <person name="Buee M."/>
            <person name="Brokstein P."/>
            <person name="Canbaeck B."/>
            <person name="Cohen D."/>
            <person name="Courty P.E."/>
            <person name="Coutinho P.M."/>
            <person name="Delaruelle C."/>
            <person name="Detter J.C."/>
            <person name="Deveau A."/>
            <person name="DiFazio S."/>
            <person name="Duplessis S."/>
            <person name="Fraissinet-Tachet L."/>
            <person name="Lucic E."/>
            <person name="Frey-Klett P."/>
            <person name="Fourrey C."/>
            <person name="Feussner I."/>
            <person name="Gay G."/>
            <person name="Grimwood J."/>
            <person name="Hoegger P.J."/>
            <person name="Jain P."/>
            <person name="Kilaru S."/>
            <person name="Labbe J."/>
            <person name="Lin Y.C."/>
            <person name="Legue V."/>
            <person name="Le Tacon F."/>
            <person name="Marmeisse R."/>
            <person name="Melayah D."/>
            <person name="Montanini B."/>
            <person name="Muratet M."/>
            <person name="Nehls U."/>
            <person name="Niculita-Hirzel H."/>
            <person name="Oudot-Le Secq M.P."/>
            <person name="Peter M."/>
            <person name="Quesneville H."/>
            <person name="Rajashekar B."/>
            <person name="Reich M."/>
            <person name="Rouhier N."/>
            <person name="Schmutz J."/>
            <person name="Yin T."/>
            <person name="Chalot M."/>
            <person name="Henrissat B."/>
            <person name="Kuees U."/>
            <person name="Lucas S."/>
            <person name="Van de Peer Y."/>
            <person name="Podila G.K."/>
            <person name="Polle A."/>
            <person name="Pukkila P.J."/>
            <person name="Richardson P.M."/>
            <person name="Rouze P."/>
            <person name="Sanders I.R."/>
            <person name="Stajich J.E."/>
            <person name="Tunlid A."/>
            <person name="Tuskan G."/>
            <person name="Grigoriev I.V."/>
        </authorList>
    </citation>
    <scope>NUCLEOTIDE SEQUENCE [LARGE SCALE GENOMIC DNA]</scope>
    <source>
        <strain evidence="11">S238N-H82 / ATCC MYA-4686</strain>
    </source>
</reference>
<dbReference type="OrthoDB" id="27187at2759"/>
<keyword evidence="4" id="KW-0132">Cell division</keyword>
<evidence type="ECO:0000256" key="6">
    <source>
        <dbReference type="ARBA" id="ARBA00023067"/>
    </source>
</evidence>
<keyword evidence="6" id="KW-0226">DNA condensation</keyword>
<proteinExistence type="inferred from homology"/>
<dbReference type="InParanoid" id="B0DBU3"/>